<proteinExistence type="predicted"/>
<dbReference type="AlphaFoldDB" id="A0A9W5TC56"/>
<dbReference type="GO" id="GO:0005634">
    <property type="term" value="C:nucleus"/>
    <property type="evidence" value="ECO:0007669"/>
    <property type="project" value="TreeGrafter"/>
</dbReference>
<dbReference type="GO" id="GO:0006139">
    <property type="term" value="P:nucleobase-containing compound metabolic process"/>
    <property type="evidence" value="ECO:0007669"/>
    <property type="project" value="InterPro"/>
</dbReference>
<dbReference type="EMBL" id="BLIY01000017">
    <property type="protein sequence ID" value="GFE55103.1"/>
    <property type="molecule type" value="Genomic_DNA"/>
</dbReference>
<organism evidence="5 6">
    <name type="scientific">Babesia ovis</name>
    <dbReference type="NCBI Taxonomy" id="5869"/>
    <lineage>
        <taxon>Eukaryota</taxon>
        <taxon>Sar</taxon>
        <taxon>Alveolata</taxon>
        <taxon>Apicomplexa</taxon>
        <taxon>Aconoidasida</taxon>
        <taxon>Piroplasmida</taxon>
        <taxon>Babesiidae</taxon>
        <taxon>Babesia</taxon>
    </lineage>
</organism>
<dbReference type="InterPro" id="IPR051132">
    <property type="entry name" value="3-5_Exonuclease_domain"/>
</dbReference>
<dbReference type="SUPFAM" id="SSF53098">
    <property type="entry name" value="Ribonuclease H-like"/>
    <property type="match status" value="1"/>
</dbReference>
<reference evidence="5" key="1">
    <citation type="submission" date="2019-12" db="EMBL/GenBank/DDBJ databases">
        <title>Genome sequence of Babesia ovis.</title>
        <authorList>
            <person name="Yamagishi J."/>
            <person name="Sevinc F."/>
            <person name="Xuan X."/>
        </authorList>
    </citation>
    <scope>NUCLEOTIDE SEQUENCE</scope>
    <source>
        <strain evidence="5">Selcuk</strain>
    </source>
</reference>
<evidence type="ECO:0000256" key="1">
    <source>
        <dbReference type="ARBA" id="ARBA00022722"/>
    </source>
</evidence>
<evidence type="ECO:0000256" key="3">
    <source>
        <dbReference type="SAM" id="SignalP"/>
    </source>
</evidence>
<dbReference type="InterPro" id="IPR012337">
    <property type="entry name" value="RNaseH-like_sf"/>
</dbReference>
<dbReference type="Proteomes" id="UP001057455">
    <property type="component" value="Unassembled WGS sequence"/>
</dbReference>
<dbReference type="OrthoDB" id="1920326at2759"/>
<keyword evidence="1" id="KW-0540">Nuclease</keyword>
<feature type="domain" description="3'-5' exonuclease" evidence="4">
    <location>
        <begin position="67"/>
        <end position="246"/>
    </location>
</feature>
<dbReference type="InterPro" id="IPR002562">
    <property type="entry name" value="3'-5'_exonuclease_dom"/>
</dbReference>
<dbReference type="CDD" id="cd06141">
    <property type="entry name" value="WRN_exo"/>
    <property type="match status" value="1"/>
</dbReference>
<dbReference type="GO" id="GO:0005737">
    <property type="term" value="C:cytoplasm"/>
    <property type="evidence" value="ECO:0007669"/>
    <property type="project" value="TreeGrafter"/>
</dbReference>
<dbReference type="PANTHER" id="PTHR13620">
    <property type="entry name" value="3-5 EXONUCLEASE"/>
    <property type="match status" value="1"/>
</dbReference>
<keyword evidence="5" id="KW-0269">Exonuclease</keyword>
<keyword evidence="6" id="KW-1185">Reference proteome</keyword>
<protein>
    <submittedName>
        <fullName evidence="5">3,5 exonuclease</fullName>
    </submittedName>
</protein>
<accession>A0A9W5TC56</accession>
<evidence type="ECO:0000256" key="2">
    <source>
        <dbReference type="ARBA" id="ARBA00022801"/>
    </source>
</evidence>
<sequence length="264" mass="29247">MLYCLLTLALSLLRCGSYRIALGAGRILPVGLCRRLYAGPVPCDNAADRILQQNPATELIPAEFKGNIVVIDAGNAGKFTESVTSMLSTRCVGFDLEYVPDYYTSVHRQGADRCRPAVIQISSNDTCLIYLVYKIGHLPDAVSKLLADPEVLKVSHGAPSDMRLLYRHFGVRSRNFVDLQSVCEELQLKPCSLKSVVHRVLGLQLSKRQQCSNWEAAELSQQQIRYAATDAWVTLQAFLQLQPKSIRKLGVTDKGDVHVENNAD</sequence>
<evidence type="ECO:0000259" key="4">
    <source>
        <dbReference type="SMART" id="SM00474"/>
    </source>
</evidence>
<dbReference type="InterPro" id="IPR036397">
    <property type="entry name" value="RNaseH_sf"/>
</dbReference>
<keyword evidence="2" id="KW-0378">Hydrolase</keyword>
<dbReference type="Gene3D" id="3.30.420.10">
    <property type="entry name" value="Ribonuclease H-like superfamily/Ribonuclease H"/>
    <property type="match status" value="1"/>
</dbReference>
<evidence type="ECO:0000313" key="6">
    <source>
        <dbReference type="Proteomes" id="UP001057455"/>
    </source>
</evidence>
<feature type="chain" id="PRO_5040874729" evidence="3">
    <location>
        <begin position="18"/>
        <end position="264"/>
    </location>
</feature>
<keyword evidence="3" id="KW-0732">Signal</keyword>
<dbReference type="PANTHER" id="PTHR13620:SF104">
    <property type="entry name" value="EXONUCLEASE 3'-5' DOMAIN-CONTAINING PROTEIN 2"/>
    <property type="match status" value="1"/>
</dbReference>
<gene>
    <name evidence="5" type="ORF">BaOVIS_025070</name>
</gene>
<dbReference type="Pfam" id="PF01612">
    <property type="entry name" value="DNA_pol_A_exo1"/>
    <property type="match status" value="1"/>
</dbReference>
<dbReference type="SMART" id="SM00474">
    <property type="entry name" value="35EXOc"/>
    <property type="match status" value="1"/>
</dbReference>
<dbReference type="GO" id="GO:0003676">
    <property type="term" value="F:nucleic acid binding"/>
    <property type="evidence" value="ECO:0007669"/>
    <property type="project" value="InterPro"/>
</dbReference>
<feature type="signal peptide" evidence="3">
    <location>
        <begin position="1"/>
        <end position="17"/>
    </location>
</feature>
<dbReference type="GO" id="GO:0008408">
    <property type="term" value="F:3'-5' exonuclease activity"/>
    <property type="evidence" value="ECO:0007669"/>
    <property type="project" value="InterPro"/>
</dbReference>
<comment type="caution">
    <text evidence="5">The sequence shown here is derived from an EMBL/GenBank/DDBJ whole genome shotgun (WGS) entry which is preliminary data.</text>
</comment>
<name>A0A9W5TC56_BABOV</name>
<evidence type="ECO:0000313" key="5">
    <source>
        <dbReference type="EMBL" id="GFE55103.1"/>
    </source>
</evidence>